<accession>A0A432G5J9</accession>
<sequence>MAKSYYKTIQGVRYDRALLEAAEERIYGQGDGRISKKDAEEIVELSKDGGRITETELRTLKYISENYHFTPKAAAWFAGKLPDIEQAVDPDQFDPAQPLTQQLPELDQASSPLPEQDLSTVTTPQSEEFTPVEEPIVRIPHLIWGVLLFVAILVGVVLYQGAIKEIETLELKLSAVPSIQELEQQVSDLQSERSALQTIVSELNQKVAETNSDQAQFQKGLRAEQDRLASASSEITNLRSEVQALRGERSVLQTIVSELKQKVAERGPVCSPSGTLCVW</sequence>
<dbReference type="EMBL" id="QNZL01000184">
    <property type="protein sequence ID" value="RTZ78777.1"/>
    <property type="molecule type" value="Genomic_DNA"/>
</dbReference>
<feature type="transmembrane region" description="Helical" evidence="2">
    <location>
        <begin position="142"/>
        <end position="162"/>
    </location>
</feature>
<keyword evidence="2" id="KW-0812">Transmembrane</keyword>
<evidence type="ECO:0000256" key="2">
    <source>
        <dbReference type="SAM" id="Phobius"/>
    </source>
</evidence>
<protein>
    <submittedName>
        <fullName evidence="3">Cell envelope biogenesis protein OmpA</fullName>
    </submittedName>
</protein>
<dbReference type="Proteomes" id="UP000286801">
    <property type="component" value="Unassembled WGS sequence"/>
</dbReference>
<keyword evidence="2" id="KW-0472">Membrane</keyword>
<name>A0A432G5J9_9DELT</name>
<dbReference type="AlphaFoldDB" id="A0A432G5J9"/>
<evidence type="ECO:0000256" key="1">
    <source>
        <dbReference type="SAM" id="Coils"/>
    </source>
</evidence>
<reference evidence="3 4" key="1">
    <citation type="submission" date="2018-06" db="EMBL/GenBank/DDBJ databases">
        <title>Combined omics and stable isotope probing to characterize newly discovered Mariana Back-Arc vent microbial communities.</title>
        <authorList>
            <person name="Trembath-Reichert E."/>
            <person name="Huber J.A."/>
        </authorList>
    </citation>
    <scope>NUCLEOTIDE SEQUENCE [LARGE SCALE GENOMIC DNA]</scope>
    <source>
        <strain evidence="3">MAG 63_1</strain>
    </source>
</reference>
<comment type="caution">
    <text evidence="3">The sequence shown here is derived from an EMBL/GenBank/DDBJ whole genome shotgun (WGS) entry which is preliminary data.</text>
</comment>
<dbReference type="Gene3D" id="1.10.287.1490">
    <property type="match status" value="1"/>
</dbReference>
<evidence type="ECO:0000313" key="4">
    <source>
        <dbReference type="Proteomes" id="UP000286801"/>
    </source>
</evidence>
<evidence type="ECO:0000313" key="3">
    <source>
        <dbReference type="EMBL" id="RTZ78777.1"/>
    </source>
</evidence>
<feature type="coiled-coil region" evidence="1">
    <location>
        <begin position="179"/>
        <end position="248"/>
    </location>
</feature>
<organism evidence="3 4">
    <name type="scientific">SAR324 cluster bacterium</name>
    <dbReference type="NCBI Taxonomy" id="2024889"/>
    <lineage>
        <taxon>Bacteria</taxon>
        <taxon>Deltaproteobacteria</taxon>
        <taxon>SAR324 cluster</taxon>
    </lineage>
</organism>
<keyword evidence="2" id="KW-1133">Transmembrane helix</keyword>
<proteinExistence type="predicted"/>
<keyword evidence="1" id="KW-0175">Coiled coil</keyword>
<gene>
    <name evidence="3" type="ORF">DSY97_06805</name>
</gene>